<keyword evidence="1" id="KW-0812">Transmembrane</keyword>
<keyword evidence="1" id="KW-0472">Membrane</keyword>
<dbReference type="NCBIfam" id="NF033631">
    <property type="entry name" value="SLATT_5"/>
    <property type="match status" value="1"/>
</dbReference>
<dbReference type="Proteomes" id="UP000237673">
    <property type="component" value="Chromosome"/>
</dbReference>
<proteinExistence type="predicted"/>
<feature type="transmembrane region" description="Helical" evidence="1">
    <location>
        <begin position="31"/>
        <end position="54"/>
    </location>
</feature>
<name>A0ABM6RWF9_9GAMM</name>
<organism evidence="3 4">
    <name type="scientific">Mixta calida</name>
    <dbReference type="NCBI Taxonomy" id="665913"/>
    <lineage>
        <taxon>Bacteria</taxon>
        <taxon>Pseudomonadati</taxon>
        <taxon>Pseudomonadota</taxon>
        <taxon>Gammaproteobacteria</taxon>
        <taxon>Enterobacterales</taxon>
        <taxon>Erwiniaceae</taxon>
        <taxon>Mixta</taxon>
    </lineage>
</organism>
<evidence type="ECO:0000256" key="1">
    <source>
        <dbReference type="SAM" id="Phobius"/>
    </source>
</evidence>
<reference evidence="3 4" key="1">
    <citation type="submission" date="2018-01" db="EMBL/GenBank/DDBJ databases">
        <title>Complete and assembled Genome of Pantoea calida DSM22759T.</title>
        <authorList>
            <person name="Stevens M.J.A."/>
            <person name="Zurfluh K."/>
            <person name="Stephan R."/>
        </authorList>
    </citation>
    <scope>NUCLEOTIDE SEQUENCE [LARGE SCALE GENOMIC DNA]</scope>
    <source>
        <strain evidence="3 4">DSM 22759</strain>
    </source>
</reference>
<evidence type="ECO:0000313" key="4">
    <source>
        <dbReference type="Proteomes" id="UP000237673"/>
    </source>
</evidence>
<evidence type="ECO:0000313" key="3">
    <source>
        <dbReference type="EMBL" id="AUY23588.1"/>
    </source>
</evidence>
<gene>
    <name evidence="3" type="ORF">C2E16_00805</name>
</gene>
<dbReference type="EMBL" id="CP026378">
    <property type="protein sequence ID" value="AUY23588.1"/>
    <property type="molecule type" value="Genomic_DNA"/>
</dbReference>
<sequence>MKEFLESLSKSAWETSCARYNSSRRLKIREIFSTISIALIGLSGIALSLIQFSFGETFGKNLNNLVTAFSIVLSMLLIIISLIEWGFAAGAKSEALFRNAELLNEHERKITLFKSKITNDLSEEDYNKIDSLREEYERIKSTCVFNHSPLDYEYHKIIRKRFYIAKTTEHFSLIRELKGRLSYYLCSIWGYLLIWGVVVFFFYAVIKKVIALP</sequence>
<dbReference type="InterPro" id="IPR041115">
    <property type="entry name" value="SLATT_5"/>
</dbReference>
<dbReference type="RefSeq" id="WP_084970875.1">
    <property type="nucleotide sequence ID" value="NZ_CP026378.1"/>
</dbReference>
<feature type="transmembrane region" description="Helical" evidence="1">
    <location>
        <begin position="66"/>
        <end position="88"/>
    </location>
</feature>
<keyword evidence="1" id="KW-1133">Transmembrane helix</keyword>
<feature type="transmembrane region" description="Helical" evidence="1">
    <location>
        <begin position="181"/>
        <end position="206"/>
    </location>
</feature>
<keyword evidence="4" id="KW-1185">Reference proteome</keyword>
<protein>
    <recommendedName>
        <fullName evidence="2">SMODS and SLOG-associating 2TM effector domain-containing protein</fullName>
    </recommendedName>
</protein>
<dbReference type="GeneID" id="84631294"/>
<evidence type="ECO:0000259" key="2">
    <source>
        <dbReference type="Pfam" id="PF18160"/>
    </source>
</evidence>
<dbReference type="Pfam" id="PF18160">
    <property type="entry name" value="SLATT_5"/>
    <property type="match status" value="1"/>
</dbReference>
<feature type="domain" description="SMODS and SLOG-associating 2TM effector" evidence="2">
    <location>
        <begin position="1"/>
        <end position="204"/>
    </location>
</feature>
<accession>A0ABM6RWF9</accession>